<sequence length="93" mass="10718">MFRCNAIPKQEISCPFLSERVQVRLSIQEGGRAEFHIVNNDVETNIKFSINETMRCLKQEPLTRSMIGFHNPTQIFEYSTGATTAELYETSWS</sequence>
<dbReference type="Gramene" id="KQL02661">
    <property type="protein sequence ID" value="KQL02661"/>
    <property type="gene ID" value="SETIT_014736mg"/>
</dbReference>
<dbReference type="EMBL" id="AGNK02003994">
    <property type="status" value="NOT_ANNOTATED_CDS"/>
    <property type="molecule type" value="Genomic_DNA"/>
</dbReference>
<protein>
    <submittedName>
        <fullName evidence="1">Uncharacterized protein</fullName>
    </submittedName>
</protein>
<organism evidence="1 2">
    <name type="scientific">Setaria italica</name>
    <name type="common">Foxtail millet</name>
    <name type="synonym">Panicum italicum</name>
    <dbReference type="NCBI Taxonomy" id="4555"/>
    <lineage>
        <taxon>Eukaryota</taxon>
        <taxon>Viridiplantae</taxon>
        <taxon>Streptophyta</taxon>
        <taxon>Embryophyta</taxon>
        <taxon>Tracheophyta</taxon>
        <taxon>Spermatophyta</taxon>
        <taxon>Magnoliopsida</taxon>
        <taxon>Liliopsida</taxon>
        <taxon>Poales</taxon>
        <taxon>Poaceae</taxon>
        <taxon>PACMAD clade</taxon>
        <taxon>Panicoideae</taxon>
        <taxon>Panicodae</taxon>
        <taxon>Paniceae</taxon>
        <taxon>Cenchrinae</taxon>
        <taxon>Setaria</taxon>
    </lineage>
</organism>
<dbReference type="Proteomes" id="UP000004995">
    <property type="component" value="Unassembled WGS sequence"/>
</dbReference>
<dbReference type="EnsemblPlants" id="KQL02661">
    <property type="protein sequence ID" value="KQL02661"/>
    <property type="gene ID" value="SETIT_014736mg"/>
</dbReference>
<dbReference type="AlphaFoldDB" id="K3YKG7"/>
<reference evidence="1" key="2">
    <citation type="submission" date="2018-08" db="UniProtKB">
        <authorList>
            <consortium name="EnsemblPlants"/>
        </authorList>
    </citation>
    <scope>IDENTIFICATION</scope>
    <source>
        <strain evidence="1">Yugu1</strain>
    </source>
</reference>
<dbReference type="InParanoid" id="K3YKG7"/>
<proteinExistence type="predicted"/>
<evidence type="ECO:0000313" key="2">
    <source>
        <dbReference type="Proteomes" id="UP000004995"/>
    </source>
</evidence>
<name>K3YKG7_SETIT</name>
<evidence type="ECO:0000313" key="1">
    <source>
        <dbReference type="EnsemblPlants" id="KQL02661"/>
    </source>
</evidence>
<accession>K3YKG7</accession>
<dbReference type="HOGENOM" id="CLU_2403747_0_0_1"/>
<keyword evidence="2" id="KW-1185">Reference proteome</keyword>
<reference evidence="2" key="1">
    <citation type="journal article" date="2012" name="Nat. Biotechnol.">
        <title>Reference genome sequence of the model plant Setaria.</title>
        <authorList>
            <person name="Bennetzen J.L."/>
            <person name="Schmutz J."/>
            <person name="Wang H."/>
            <person name="Percifield R."/>
            <person name="Hawkins J."/>
            <person name="Pontaroli A.C."/>
            <person name="Estep M."/>
            <person name="Feng L."/>
            <person name="Vaughn J.N."/>
            <person name="Grimwood J."/>
            <person name="Jenkins J."/>
            <person name="Barry K."/>
            <person name="Lindquist E."/>
            <person name="Hellsten U."/>
            <person name="Deshpande S."/>
            <person name="Wang X."/>
            <person name="Wu X."/>
            <person name="Mitros T."/>
            <person name="Triplett J."/>
            <person name="Yang X."/>
            <person name="Ye C.Y."/>
            <person name="Mauro-Herrera M."/>
            <person name="Wang L."/>
            <person name="Li P."/>
            <person name="Sharma M."/>
            <person name="Sharma R."/>
            <person name="Ronald P.C."/>
            <person name="Panaud O."/>
            <person name="Kellogg E.A."/>
            <person name="Brutnell T.P."/>
            <person name="Doust A.N."/>
            <person name="Tuskan G.A."/>
            <person name="Rokhsar D."/>
            <person name="Devos K.M."/>
        </authorList>
    </citation>
    <scope>NUCLEOTIDE SEQUENCE [LARGE SCALE GENOMIC DNA]</scope>
    <source>
        <strain evidence="2">cv. Yugu1</strain>
    </source>
</reference>